<keyword evidence="2" id="KW-0732">Signal</keyword>
<keyword evidence="5" id="KW-1185">Reference proteome</keyword>
<dbReference type="SMART" id="SM00292">
    <property type="entry name" value="BRCT"/>
    <property type="match status" value="1"/>
</dbReference>
<gene>
    <name evidence="4" type="ORF">JI435_105650</name>
</gene>
<evidence type="ECO:0000256" key="2">
    <source>
        <dbReference type="SAM" id="SignalP"/>
    </source>
</evidence>
<dbReference type="InterPro" id="IPR059215">
    <property type="entry name" value="BRCT2_TopBP1-like"/>
</dbReference>
<feature type="region of interest" description="Disordered" evidence="1">
    <location>
        <begin position="164"/>
        <end position="242"/>
    </location>
</feature>
<feature type="chain" id="PRO_5034238094" description="BRCT domain-containing protein" evidence="2">
    <location>
        <begin position="20"/>
        <end position="564"/>
    </location>
</feature>
<dbReference type="CDD" id="cd17731">
    <property type="entry name" value="BRCT_TopBP1_rpt2_like"/>
    <property type="match status" value="1"/>
</dbReference>
<organism evidence="4 5">
    <name type="scientific">Phaeosphaeria nodorum (strain SN15 / ATCC MYA-4574 / FGSC 10173)</name>
    <name type="common">Glume blotch fungus</name>
    <name type="synonym">Parastagonospora nodorum</name>
    <dbReference type="NCBI Taxonomy" id="321614"/>
    <lineage>
        <taxon>Eukaryota</taxon>
        <taxon>Fungi</taxon>
        <taxon>Dikarya</taxon>
        <taxon>Ascomycota</taxon>
        <taxon>Pezizomycotina</taxon>
        <taxon>Dothideomycetes</taxon>
        <taxon>Pleosporomycetidae</taxon>
        <taxon>Pleosporales</taxon>
        <taxon>Pleosporineae</taxon>
        <taxon>Phaeosphaeriaceae</taxon>
        <taxon>Parastagonospora</taxon>
    </lineage>
</organism>
<dbReference type="VEuPathDB" id="FungiDB:JI435_105650"/>
<reference evidence="5" key="1">
    <citation type="journal article" date="2021" name="BMC Genomics">
        <title>Chromosome-level genome assembly and manually-curated proteome of model necrotroph Parastagonospora nodorum Sn15 reveals a genome-wide trove of candidate effector homologs, and redundancy of virulence-related functions within an accessory chromosome.</title>
        <authorList>
            <person name="Bertazzoni S."/>
            <person name="Jones D.A.B."/>
            <person name="Phan H.T."/>
            <person name="Tan K.-C."/>
            <person name="Hane J.K."/>
        </authorList>
    </citation>
    <scope>NUCLEOTIDE SEQUENCE [LARGE SCALE GENOMIC DNA]</scope>
    <source>
        <strain evidence="5">SN15 / ATCC MYA-4574 / FGSC 10173)</strain>
    </source>
</reference>
<evidence type="ECO:0000256" key="1">
    <source>
        <dbReference type="SAM" id="MobiDB-lite"/>
    </source>
</evidence>
<dbReference type="SUPFAM" id="SSF52113">
    <property type="entry name" value="BRCT domain"/>
    <property type="match status" value="1"/>
</dbReference>
<feature type="region of interest" description="Disordered" evidence="1">
    <location>
        <begin position="489"/>
        <end position="508"/>
    </location>
</feature>
<dbReference type="OMA" id="YDWFDDS"/>
<dbReference type="KEGG" id="pno:SNOG_10565"/>
<protein>
    <recommendedName>
        <fullName evidence="3">BRCT domain-containing protein</fullName>
    </recommendedName>
</protein>
<feature type="domain" description="BRCT" evidence="3">
    <location>
        <begin position="1"/>
        <end position="91"/>
    </location>
</feature>
<name>A0A7U2FJL7_PHANO</name>
<dbReference type="InterPro" id="IPR001357">
    <property type="entry name" value="BRCT_dom"/>
</dbReference>
<dbReference type="OrthoDB" id="342264at2759"/>
<proteinExistence type="predicted"/>
<accession>A0A7U2FJL7</accession>
<feature type="compositionally biased region" description="Low complexity" evidence="1">
    <location>
        <begin position="219"/>
        <end position="242"/>
    </location>
</feature>
<dbReference type="Gene3D" id="3.40.50.10190">
    <property type="entry name" value="BRCT domain"/>
    <property type="match status" value="1"/>
</dbReference>
<evidence type="ECO:0000313" key="4">
    <source>
        <dbReference type="EMBL" id="QRD04630.1"/>
    </source>
</evidence>
<evidence type="ECO:0000259" key="3">
    <source>
        <dbReference type="PROSITE" id="PS50172"/>
    </source>
</evidence>
<feature type="compositionally biased region" description="Basic residues" evidence="1">
    <location>
        <begin position="136"/>
        <end position="145"/>
    </location>
</feature>
<feature type="compositionally biased region" description="Basic and acidic residues" evidence="1">
    <location>
        <begin position="164"/>
        <end position="184"/>
    </location>
</feature>
<evidence type="ECO:0000313" key="5">
    <source>
        <dbReference type="Proteomes" id="UP000663193"/>
    </source>
</evidence>
<dbReference type="PROSITE" id="PS50172">
    <property type="entry name" value="BRCT"/>
    <property type="match status" value="1"/>
</dbReference>
<dbReference type="RefSeq" id="XP_001800831.1">
    <property type="nucleotide sequence ID" value="XM_001800779.1"/>
</dbReference>
<dbReference type="AlphaFoldDB" id="A0A7U2FJL7"/>
<dbReference type="Pfam" id="PF00533">
    <property type="entry name" value="BRCT"/>
    <property type="match status" value="1"/>
</dbReference>
<feature type="signal peptide" evidence="2">
    <location>
        <begin position="1"/>
        <end position="19"/>
    </location>
</feature>
<dbReference type="EMBL" id="CP069039">
    <property type="protein sequence ID" value="QRD04630.1"/>
    <property type="molecule type" value="Genomic_DNA"/>
</dbReference>
<sequence>MGVLSGVVIAIAGALPAEPAQIKKWVDNNGGKWSPRVEQRVTHLIASRPAWKAVTDPVMKAAELNIHIVSFDWLEDSLQGKRKLPEKRYTYEAMKKQAKTRKELKKYGAAADSKKFVEGCEKIKELTGSGTSKKLPTPRKPKPSKSHFFAETINSKFVSAKDALMQRRAEREAKEAAEKAEKGAKKASSSGTAQAPITIDDGTPEPVVTSSLPTPPPSASSTKTASKHSTSPSPSNPPAITSLETQAKNPTLKDLYHFYLDSTGFEYKVTLARSNFSVNQITRYQLSILESHTRPHTYCTLVQYNPPPTPEAFDASIRNPLLAFLRPTPTPSTLPSPAEQARLHSLVTLPAPTPAAPFKKLICPMNSPFTPAWRAFRHTFRTLTLLAWEERFDIDASKALQTARAVTLGIEPYIYSKPMLGLPVGMCVQEAGLFQGNRSDLGSLAIEGDKADGYVRNEFDLPGTDDQPLSMNGVVGSAIWRAEQKVKKAEREREEREEQLAKEEKEKAKAAKRKFVDRPLFNGVMGKPRAEEEAGWRPKVVQKEGAAVFTVFKKGRAFPWGRER</sequence>
<dbReference type="InterPro" id="IPR036420">
    <property type="entry name" value="BRCT_dom_sf"/>
</dbReference>
<feature type="region of interest" description="Disordered" evidence="1">
    <location>
        <begin position="128"/>
        <end position="149"/>
    </location>
</feature>
<dbReference type="Proteomes" id="UP000663193">
    <property type="component" value="Chromosome 17"/>
</dbReference>
<dbReference type="PANTHER" id="PTHR47667">
    <property type="entry name" value="REGULATOR OF TY1 TRANSPOSITION PROTEIN 107"/>
    <property type="match status" value="1"/>
</dbReference>
<dbReference type="InterPro" id="IPR053036">
    <property type="entry name" value="CellCycle_DNARepair_Reg"/>
</dbReference>
<dbReference type="PANTHER" id="PTHR47667:SF1">
    <property type="entry name" value="REGULATOR OF TY1 TRANSPOSITION PROTEIN 107"/>
    <property type="match status" value="1"/>
</dbReference>